<sequence length="465" mass="52189">MKESPGEPSAKKRKSSGKPLKPSGNPTEPSLQVPPVEPFVHHKETPESKFMTEATYDDDIRPDATFQSYEEFEQKYNAWKTKHLHPFRVASSEALRTEKGEVSGKFKYRYVVFHCARYGAPRMRGEGKRPNQHYLPCNCTAMIRLNFSYNDQCLRITCIETRHSNHTLAKDLYERMVVKEEKKKLATPRRRTVGGTVGSVKQEPVTSSDECADSEHTQSQSQSPVDFDESIVSNASNVTMNQTIPNLYSIPPPPAHGLIQKVEPMAPPISAPHHFLAMQQYQRLQSQFVSFLFFIIDCASKTGVNSLQTQYYDLRIYEQQCAKDFALSHQMQMSAIASISPIPYSPFATANWSAAPMPPRPSASESSSQASPVSSTVDENEAPKVFHSLEAVRPIALRAHENSAFHQMIHPRGPSETTSLSPIPKSEIDSIIASASRMLHDSNLPSDILQNRVKQLNNLISQWSQ</sequence>
<dbReference type="eggNOG" id="ENOG502S72Y">
    <property type="taxonomic scope" value="Eukaryota"/>
</dbReference>
<feature type="region of interest" description="Disordered" evidence="1">
    <location>
        <begin position="1"/>
        <end position="45"/>
    </location>
</feature>
<evidence type="ECO:0000313" key="3">
    <source>
        <dbReference type="EMBL" id="EFP04438.1"/>
    </source>
</evidence>
<dbReference type="InterPro" id="IPR048325">
    <property type="entry name" value="ZSWIM3_N"/>
</dbReference>
<name>E3ML74_CAERE</name>
<reference evidence="3" key="1">
    <citation type="submission" date="2007-07" db="EMBL/GenBank/DDBJ databases">
        <title>PCAP assembly of the Caenorhabditis remanei genome.</title>
        <authorList>
            <consortium name="The Caenorhabditis remanei Sequencing Consortium"/>
            <person name="Wilson R.K."/>
        </authorList>
    </citation>
    <scope>NUCLEOTIDE SEQUENCE [LARGE SCALE GENOMIC DNA]</scope>
    <source>
        <strain evidence="3">PB4641</strain>
    </source>
</reference>
<dbReference type="STRING" id="31234.E3ML74"/>
<dbReference type="HOGENOM" id="CLU_649310_0_0_1"/>
<dbReference type="OrthoDB" id="5915810at2759"/>
<feature type="compositionally biased region" description="Low complexity" evidence="1">
    <location>
        <begin position="362"/>
        <end position="375"/>
    </location>
</feature>
<dbReference type="Proteomes" id="UP000008281">
    <property type="component" value="Unassembled WGS sequence"/>
</dbReference>
<evidence type="ECO:0000256" key="1">
    <source>
        <dbReference type="SAM" id="MobiDB-lite"/>
    </source>
</evidence>
<accession>E3ML74</accession>
<keyword evidence="4" id="KW-1185">Reference proteome</keyword>
<feature type="region of interest" description="Disordered" evidence="1">
    <location>
        <begin position="355"/>
        <end position="379"/>
    </location>
</feature>
<proteinExistence type="predicted"/>
<evidence type="ECO:0000313" key="4">
    <source>
        <dbReference type="Proteomes" id="UP000008281"/>
    </source>
</evidence>
<dbReference type="InterPro" id="IPR040854">
    <property type="entry name" value="ZSWIM9"/>
</dbReference>
<protein>
    <recommendedName>
        <fullName evidence="2">ZSWIM3 N-terminal domain-containing protein</fullName>
    </recommendedName>
</protein>
<evidence type="ECO:0000259" key="2">
    <source>
        <dbReference type="Pfam" id="PF21599"/>
    </source>
</evidence>
<feature type="region of interest" description="Disordered" evidence="1">
    <location>
        <begin position="183"/>
        <end position="227"/>
    </location>
</feature>
<dbReference type="InParanoid" id="E3ML74"/>
<gene>
    <name evidence="3" type="ORF">CRE_25704</name>
</gene>
<dbReference type="AlphaFoldDB" id="E3ML74"/>
<feature type="domain" description="ZSWIM3 N-terminal" evidence="2">
    <location>
        <begin position="64"/>
        <end position="164"/>
    </location>
</feature>
<organism evidence="4">
    <name type="scientific">Caenorhabditis remanei</name>
    <name type="common">Caenorhabditis vulgaris</name>
    <dbReference type="NCBI Taxonomy" id="31234"/>
    <lineage>
        <taxon>Eukaryota</taxon>
        <taxon>Metazoa</taxon>
        <taxon>Ecdysozoa</taxon>
        <taxon>Nematoda</taxon>
        <taxon>Chromadorea</taxon>
        <taxon>Rhabditida</taxon>
        <taxon>Rhabditina</taxon>
        <taxon>Rhabditomorpha</taxon>
        <taxon>Rhabditoidea</taxon>
        <taxon>Rhabditidae</taxon>
        <taxon>Peloderinae</taxon>
        <taxon>Caenorhabditis</taxon>
    </lineage>
</organism>
<dbReference type="Pfam" id="PF21599">
    <property type="entry name" value="ZSWIM3_N"/>
    <property type="match status" value="1"/>
</dbReference>
<dbReference type="PANTHER" id="PTHR47086:SF4">
    <property type="entry name" value="BTB DOMAIN-CONTAINING PROTEIN"/>
    <property type="match status" value="1"/>
</dbReference>
<dbReference type="FunCoup" id="E3ML74">
    <property type="interactions" value="1126"/>
</dbReference>
<dbReference type="EMBL" id="DS268454">
    <property type="protein sequence ID" value="EFP04438.1"/>
    <property type="molecule type" value="Genomic_DNA"/>
</dbReference>
<dbReference type="OMA" id="CNCTAMI"/>
<dbReference type="PANTHER" id="PTHR47086">
    <property type="entry name" value="BTB DOMAIN-CONTAINING PROTEIN"/>
    <property type="match status" value="1"/>
</dbReference>